<accession>A0A3R6AFB2</accession>
<protein>
    <submittedName>
        <fullName evidence="2">Uncharacterized protein</fullName>
    </submittedName>
</protein>
<evidence type="ECO:0000313" key="2">
    <source>
        <dbReference type="EMBL" id="RHA89882.1"/>
    </source>
</evidence>
<keyword evidence="1" id="KW-0812">Transmembrane</keyword>
<keyword evidence="1" id="KW-0472">Membrane</keyword>
<gene>
    <name evidence="2" type="ORF">DW914_06585</name>
</gene>
<feature type="transmembrane region" description="Helical" evidence="1">
    <location>
        <begin position="6"/>
        <end position="22"/>
    </location>
</feature>
<name>A0A3R6AFB2_9FIRM</name>
<sequence>MKLIISGLGLIICTVALIYMIVKKPNSKQRNAEISKNTLQLIPERDYDDELEAFIVDKDMTGYQYMDLIEIKSQDLQNLSDDEVYFNMAKFSRCFKRYDADIKIIALNFPSDMSKQKAFYSKKRENTKNARYQRWIDRKLEQFEWLELNQTTRQYYFKIFADNEEKLVLLRSRLMDDLGLGRDGLLLEIDKEKKNEILNKCNNKNSMIRKRESNE</sequence>
<dbReference type="EMBL" id="QSFX01000008">
    <property type="protein sequence ID" value="RHA89882.1"/>
    <property type="molecule type" value="Genomic_DNA"/>
</dbReference>
<evidence type="ECO:0000313" key="3">
    <source>
        <dbReference type="Proteomes" id="UP000283492"/>
    </source>
</evidence>
<reference evidence="2 3" key="1">
    <citation type="submission" date="2018-08" db="EMBL/GenBank/DDBJ databases">
        <title>A genome reference for cultivated species of the human gut microbiota.</title>
        <authorList>
            <person name="Zou Y."/>
            <person name="Xue W."/>
            <person name="Luo G."/>
        </authorList>
    </citation>
    <scope>NUCLEOTIDE SEQUENCE [LARGE SCALE GENOMIC DNA]</scope>
    <source>
        <strain evidence="2 3">AM42-1AC</strain>
    </source>
</reference>
<organism evidence="2 3">
    <name type="scientific">Roseburia inulinivorans</name>
    <dbReference type="NCBI Taxonomy" id="360807"/>
    <lineage>
        <taxon>Bacteria</taxon>
        <taxon>Bacillati</taxon>
        <taxon>Bacillota</taxon>
        <taxon>Clostridia</taxon>
        <taxon>Lachnospirales</taxon>
        <taxon>Lachnospiraceae</taxon>
        <taxon>Roseburia</taxon>
    </lineage>
</organism>
<dbReference type="Proteomes" id="UP000283492">
    <property type="component" value="Unassembled WGS sequence"/>
</dbReference>
<proteinExistence type="predicted"/>
<keyword evidence="1" id="KW-1133">Transmembrane helix</keyword>
<dbReference type="AlphaFoldDB" id="A0A3R6AFB2"/>
<evidence type="ECO:0000256" key="1">
    <source>
        <dbReference type="SAM" id="Phobius"/>
    </source>
</evidence>
<dbReference type="RefSeq" id="WP_118580728.1">
    <property type="nucleotide sequence ID" value="NZ_CABJFX010000008.1"/>
</dbReference>
<comment type="caution">
    <text evidence="2">The sequence shown here is derived from an EMBL/GenBank/DDBJ whole genome shotgun (WGS) entry which is preliminary data.</text>
</comment>